<organism evidence="3 4">
    <name type="scientific">Coprobacillus cateniformis</name>
    <dbReference type="NCBI Taxonomy" id="100884"/>
    <lineage>
        <taxon>Bacteria</taxon>
        <taxon>Bacillati</taxon>
        <taxon>Bacillota</taxon>
        <taxon>Erysipelotrichia</taxon>
        <taxon>Erysipelotrichales</taxon>
        <taxon>Coprobacillaceae</taxon>
        <taxon>Coprobacillus</taxon>
    </lineage>
</organism>
<accession>E7GFC7</accession>
<keyword evidence="3" id="KW-0808">Transferase</keyword>
<dbReference type="RefSeq" id="WP_008790552.1">
    <property type="nucleotide sequence ID" value="NZ_AKCB01000001.1"/>
</dbReference>
<evidence type="ECO:0000313" key="4">
    <source>
        <dbReference type="Proteomes" id="UP000003157"/>
    </source>
</evidence>
<feature type="domain" description="Glycosyltransferase subfamily 4-like N-terminal" evidence="2">
    <location>
        <begin position="48"/>
        <end position="140"/>
    </location>
</feature>
<dbReference type="GO" id="GO:0016757">
    <property type="term" value="F:glycosyltransferase activity"/>
    <property type="evidence" value="ECO:0007669"/>
    <property type="project" value="InterPro"/>
</dbReference>
<dbReference type="GeneID" id="78228551"/>
<evidence type="ECO:0000259" key="2">
    <source>
        <dbReference type="Pfam" id="PF13439"/>
    </source>
</evidence>
<dbReference type="SUPFAM" id="SSF53756">
    <property type="entry name" value="UDP-Glycosyltransferase/glycogen phosphorylase"/>
    <property type="match status" value="1"/>
</dbReference>
<dbReference type="OrthoDB" id="9802525at2"/>
<dbReference type="AlphaFoldDB" id="E7GFC7"/>
<keyword evidence="4" id="KW-1185">Reference proteome</keyword>
<dbReference type="STRING" id="100884.GCA_000269565_00652"/>
<protein>
    <submittedName>
        <fullName evidence="3">Glycosyltransferase</fullName>
    </submittedName>
</protein>
<dbReference type="Pfam" id="PF13439">
    <property type="entry name" value="Glyco_transf_4"/>
    <property type="match status" value="1"/>
</dbReference>
<dbReference type="InterPro" id="IPR050194">
    <property type="entry name" value="Glycosyltransferase_grp1"/>
</dbReference>
<dbReference type="InterPro" id="IPR028098">
    <property type="entry name" value="Glyco_trans_4-like_N"/>
</dbReference>
<reference evidence="3 4" key="1">
    <citation type="submission" date="2010-12" db="EMBL/GenBank/DDBJ databases">
        <title>The Genome Sequence of Coprobacillus sp. strain 29_1.</title>
        <authorList>
            <consortium name="The Broad Institute Genome Sequencing Platform"/>
            <person name="Earl A."/>
            <person name="Ward D."/>
            <person name="Feldgarden M."/>
            <person name="Gevers D."/>
            <person name="Daigneault M."/>
            <person name="Sibley C.D."/>
            <person name="White A."/>
            <person name="Strauss J."/>
            <person name="Allen-Vercoe E."/>
            <person name="Young S.K."/>
            <person name="Zeng Q."/>
            <person name="Gargeya S."/>
            <person name="Fitzgerald M."/>
            <person name="Haas B."/>
            <person name="Abouelleil A."/>
            <person name="Alvarado L."/>
            <person name="Arachchi H.M."/>
            <person name="Berlin A."/>
            <person name="Brown A."/>
            <person name="Chapman S.B."/>
            <person name="Chen Z."/>
            <person name="Dunbar C."/>
            <person name="Freedman E."/>
            <person name="Gearin G."/>
            <person name="Gellesch M."/>
            <person name="Goldberg J."/>
            <person name="Griggs A."/>
            <person name="Gujja S."/>
            <person name="Heilman E."/>
            <person name="Heiman D."/>
            <person name="Howarth C."/>
            <person name="Larson L."/>
            <person name="Lui A."/>
            <person name="MacDonald P.J.P."/>
            <person name="Mehta T."/>
            <person name="Montmayeur A."/>
            <person name="Murphy C."/>
            <person name="Neiman D."/>
            <person name="Pearson M."/>
            <person name="Priest M."/>
            <person name="Roberts A."/>
            <person name="Saif S."/>
            <person name="Shea T."/>
            <person name="Shenoy N."/>
            <person name="Sisk P."/>
            <person name="Stolte C."/>
            <person name="Sykes S."/>
            <person name="White J."/>
            <person name="Yandava C."/>
            <person name="Nusbaum C."/>
            <person name="Birren B."/>
        </authorList>
    </citation>
    <scope>NUCLEOTIDE SEQUENCE [LARGE SCALE GENOMIC DNA]</scope>
    <source>
        <strain evidence="3 4">29_1</strain>
    </source>
</reference>
<dbReference type="InterPro" id="IPR001296">
    <property type="entry name" value="Glyco_trans_1"/>
</dbReference>
<dbReference type="PANTHER" id="PTHR45947:SF3">
    <property type="entry name" value="SULFOQUINOVOSYL TRANSFERASE SQD2"/>
    <property type="match status" value="1"/>
</dbReference>
<evidence type="ECO:0000259" key="1">
    <source>
        <dbReference type="Pfam" id="PF00534"/>
    </source>
</evidence>
<dbReference type="EMBL" id="ADKX01000049">
    <property type="protein sequence ID" value="EFW03188.1"/>
    <property type="molecule type" value="Genomic_DNA"/>
</dbReference>
<sequence>MKKIKINMLSNADSVDGQGVGSAYLEQVSLIRDELKDDFEVVINNSKPADIIHCHTILPKYLIQMKRNKSVNVAYVHFLPDTLDGSINLPKSALSVFKKYITYFYNTADYLIVVNPIFIEDLVSFGIHRDKIRYIPNYVSKDAFYKENDDSIEKTRQDYGINKDAFVVLGVGQVQTRKGVKDFVEVAKQLPEMTFVWAGGFSFGKITDGYEELKEIYNNPPQNVKFIGIIPREKMNHIYNIADVLFMPSYNELFPMAILEAVNSQKPLLLRDLNLYKDILFQKYLSDISNEGFVNKIKELQTNQELYNLYSHYSQEISEYYSKENVKKIWKDFYNSIVKNKKISHK</sequence>
<dbReference type="eggNOG" id="COG0438">
    <property type="taxonomic scope" value="Bacteria"/>
</dbReference>
<feature type="domain" description="Glycosyl transferase family 1" evidence="1">
    <location>
        <begin position="152"/>
        <end position="314"/>
    </location>
</feature>
<name>E7GFC7_9FIRM</name>
<dbReference type="HOGENOM" id="CLU_055069_1_0_9"/>
<dbReference type="CDD" id="cd03801">
    <property type="entry name" value="GT4_PimA-like"/>
    <property type="match status" value="1"/>
</dbReference>
<dbReference type="Pfam" id="PF00534">
    <property type="entry name" value="Glycos_transf_1"/>
    <property type="match status" value="1"/>
</dbReference>
<gene>
    <name evidence="3" type="ORF">HMPREF9488_03470</name>
</gene>
<dbReference type="Proteomes" id="UP000003157">
    <property type="component" value="Unassembled WGS sequence"/>
</dbReference>
<proteinExistence type="predicted"/>
<dbReference type="Gene3D" id="3.40.50.2000">
    <property type="entry name" value="Glycogen Phosphorylase B"/>
    <property type="match status" value="2"/>
</dbReference>
<evidence type="ECO:0000313" key="3">
    <source>
        <dbReference type="EMBL" id="EFW03188.1"/>
    </source>
</evidence>
<comment type="caution">
    <text evidence="3">The sequence shown here is derived from an EMBL/GenBank/DDBJ whole genome shotgun (WGS) entry which is preliminary data.</text>
</comment>
<dbReference type="PANTHER" id="PTHR45947">
    <property type="entry name" value="SULFOQUINOVOSYL TRANSFERASE SQD2"/>
    <property type="match status" value="1"/>
</dbReference>